<feature type="transmembrane region" description="Helical" evidence="5">
    <location>
        <begin position="23"/>
        <end position="45"/>
    </location>
</feature>
<feature type="transmembrane region" description="Helical" evidence="5">
    <location>
        <begin position="177"/>
        <end position="195"/>
    </location>
</feature>
<evidence type="ECO:0000259" key="6">
    <source>
        <dbReference type="Pfam" id="PF01545"/>
    </source>
</evidence>
<evidence type="ECO:0000256" key="4">
    <source>
        <dbReference type="ARBA" id="ARBA00023136"/>
    </source>
</evidence>
<gene>
    <name evidence="7" type="ORF">D3871_19540</name>
</gene>
<comment type="caution">
    <text evidence="7">The sequence shown here is derived from an EMBL/GenBank/DDBJ whole genome shotgun (WGS) entry which is preliminary data.</text>
</comment>
<name>A0A3A3FJV8_9BURK</name>
<feature type="transmembrane region" description="Helical" evidence="5">
    <location>
        <begin position="89"/>
        <end position="109"/>
    </location>
</feature>
<reference evidence="8" key="1">
    <citation type="submission" date="2018-09" db="EMBL/GenBank/DDBJ databases">
        <authorList>
            <person name="Zhu H."/>
        </authorList>
    </citation>
    <scope>NUCLEOTIDE SEQUENCE [LARGE SCALE GENOMIC DNA]</scope>
    <source>
        <strain evidence="8">K1R23-30</strain>
    </source>
</reference>
<dbReference type="Pfam" id="PF01545">
    <property type="entry name" value="Cation_efflux"/>
    <property type="match status" value="1"/>
</dbReference>
<evidence type="ECO:0000313" key="8">
    <source>
        <dbReference type="Proteomes" id="UP000265955"/>
    </source>
</evidence>
<evidence type="ECO:0000256" key="5">
    <source>
        <dbReference type="SAM" id="Phobius"/>
    </source>
</evidence>
<feature type="domain" description="Cation efflux protein transmembrane" evidence="6">
    <location>
        <begin position="24"/>
        <end position="200"/>
    </location>
</feature>
<dbReference type="Gene3D" id="1.20.1510.10">
    <property type="entry name" value="Cation efflux protein transmembrane domain"/>
    <property type="match status" value="1"/>
</dbReference>
<dbReference type="OrthoDB" id="9799649at2"/>
<dbReference type="InterPro" id="IPR027469">
    <property type="entry name" value="Cation_efflux_TMD_sf"/>
</dbReference>
<dbReference type="AlphaFoldDB" id="A0A3A3FJV8"/>
<dbReference type="GO" id="GO:0016020">
    <property type="term" value="C:membrane"/>
    <property type="evidence" value="ECO:0007669"/>
    <property type="project" value="UniProtKB-SubCell"/>
</dbReference>
<keyword evidence="2 5" id="KW-0812">Transmembrane</keyword>
<dbReference type="SUPFAM" id="SSF161111">
    <property type="entry name" value="Cation efflux protein transmembrane domain-like"/>
    <property type="match status" value="1"/>
</dbReference>
<feature type="transmembrane region" description="Helical" evidence="5">
    <location>
        <begin position="115"/>
        <end position="134"/>
    </location>
</feature>
<proteinExistence type="predicted"/>
<evidence type="ECO:0000256" key="2">
    <source>
        <dbReference type="ARBA" id="ARBA00022692"/>
    </source>
</evidence>
<feature type="transmembrane region" description="Helical" evidence="5">
    <location>
        <begin position="154"/>
        <end position="171"/>
    </location>
</feature>
<protein>
    <submittedName>
        <fullName evidence="7">Cation transporter</fullName>
    </submittedName>
</protein>
<dbReference type="RefSeq" id="WP_119770736.1">
    <property type="nucleotide sequence ID" value="NZ_QYUO01000002.1"/>
</dbReference>
<evidence type="ECO:0000313" key="7">
    <source>
        <dbReference type="EMBL" id="RJF95587.1"/>
    </source>
</evidence>
<keyword evidence="4 5" id="KW-0472">Membrane</keyword>
<sequence length="223" mass="23232">MAACCSGGCSSTKPPVDKTYRRILWIALVVNAGMFGIELFSGWAAGSVSLLADAVDFFGDAANYAVSLFVLGLAPIWRSRTALIKGLTMGGYGLFILGAAGWNLASGTVPEHVTMGKIGVLALLANLLVAALLFAYRNGDSNMRSVWLCTRNDAIGNVAVMLAAVGVLGTGSGWPDIVVACIMGLLGLSAARTVIKQARKEMKTAAAPVGAQPRTATIELKRR</sequence>
<accession>A0A3A3FJV8</accession>
<dbReference type="Proteomes" id="UP000265955">
    <property type="component" value="Unassembled WGS sequence"/>
</dbReference>
<feature type="transmembrane region" description="Helical" evidence="5">
    <location>
        <begin position="57"/>
        <end position="77"/>
    </location>
</feature>
<evidence type="ECO:0000256" key="3">
    <source>
        <dbReference type="ARBA" id="ARBA00022989"/>
    </source>
</evidence>
<organism evidence="7 8">
    <name type="scientific">Noviherbaspirillum saxi</name>
    <dbReference type="NCBI Taxonomy" id="2320863"/>
    <lineage>
        <taxon>Bacteria</taxon>
        <taxon>Pseudomonadati</taxon>
        <taxon>Pseudomonadota</taxon>
        <taxon>Betaproteobacteria</taxon>
        <taxon>Burkholderiales</taxon>
        <taxon>Oxalobacteraceae</taxon>
        <taxon>Noviherbaspirillum</taxon>
    </lineage>
</organism>
<keyword evidence="8" id="KW-1185">Reference proteome</keyword>
<dbReference type="EMBL" id="QYUO01000002">
    <property type="protein sequence ID" value="RJF95587.1"/>
    <property type="molecule type" value="Genomic_DNA"/>
</dbReference>
<dbReference type="GO" id="GO:0008324">
    <property type="term" value="F:monoatomic cation transmembrane transporter activity"/>
    <property type="evidence" value="ECO:0007669"/>
    <property type="project" value="InterPro"/>
</dbReference>
<evidence type="ECO:0000256" key="1">
    <source>
        <dbReference type="ARBA" id="ARBA00004141"/>
    </source>
</evidence>
<keyword evidence="3 5" id="KW-1133">Transmembrane helix</keyword>
<comment type="subcellular location">
    <subcellularLocation>
        <location evidence="1">Membrane</location>
        <topology evidence="1">Multi-pass membrane protein</topology>
    </subcellularLocation>
</comment>
<dbReference type="InterPro" id="IPR058533">
    <property type="entry name" value="Cation_efflux_TM"/>
</dbReference>